<dbReference type="PROSITE" id="PS50835">
    <property type="entry name" value="IG_LIKE"/>
    <property type="match status" value="2"/>
</dbReference>
<name>A0A3B4DEK2_PYGNA</name>
<dbReference type="SUPFAM" id="SSF48726">
    <property type="entry name" value="Immunoglobulin"/>
    <property type="match status" value="4"/>
</dbReference>
<dbReference type="InterPro" id="IPR007110">
    <property type="entry name" value="Ig-like_dom"/>
</dbReference>
<dbReference type="PANTHER" id="PTHR11481">
    <property type="entry name" value="IMMUNOGLOBULIN FC RECEPTOR"/>
    <property type="match status" value="1"/>
</dbReference>
<dbReference type="InterPro" id="IPR036179">
    <property type="entry name" value="Ig-like_dom_sf"/>
</dbReference>
<dbReference type="GO" id="GO:0007166">
    <property type="term" value="P:cell surface receptor signaling pathway"/>
    <property type="evidence" value="ECO:0007669"/>
    <property type="project" value="TreeGrafter"/>
</dbReference>
<keyword evidence="1" id="KW-0732">Signal</keyword>
<feature type="transmembrane region" description="Helical" evidence="4">
    <location>
        <begin position="362"/>
        <end position="386"/>
    </location>
</feature>
<dbReference type="InterPro" id="IPR013783">
    <property type="entry name" value="Ig-like_fold"/>
</dbReference>
<evidence type="ECO:0000256" key="4">
    <source>
        <dbReference type="SAM" id="Phobius"/>
    </source>
</evidence>
<dbReference type="GO" id="GO:0006955">
    <property type="term" value="P:immune response"/>
    <property type="evidence" value="ECO:0007669"/>
    <property type="project" value="TreeGrafter"/>
</dbReference>
<dbReference type="Gene3D" id="2.60.40.10">
    <property type="entry name" value="Immunoglobulins"/>
    <property type="match status" value="4"/>
</dbReference>
<keyword evidence="2" id="KW-1015">Disulfide bond</keyword>
<accession>A0A3B4DEK2</accession>
<evidence type="ECO:0000313" key="7">
    <source>
        <dbReference type="Proteomes" id="UP001501920"/>
    </source>
</evidence>
<evidence type="ECO:0000259" key="5">
    <source>
        <dbReference type="PROSITE" id="PS50835"/>
    </source>
</evidence>
<keyword evidence="4" id="KW-0812">Transmembrane</keyword>
<keyword evidence="4" id="KW-1133">Transmembrane helix</keyword>
<feature type="domain" description="Ig-like" evidence="5">
    <location>
        <begin position="97"/>
        <end position="170"/>
    </location>
</feature>
<dbReference type="PANTHER" id="PTHR11481:SF64">
    <property type="entry name" value="FC RECEPTOR-LIKE PROTEIN 4"/>
    <property type="match status" value="1"/>
</dbReference>
<feature type="region of interest" description="Disordered" evidence="3">
    <location>
        <begin position="167"/>
        <end position="195"/>
    </location>
</feature>
<reference evidence="6" key="3">
    <citation type="submission" date="2025-09" db="UniProtKB">
        <authorList>
            <consortium name="Ensembl"/>
        </authorList>
    </citation>
    <scope>IDENTIFICATION</scope>
</reference>
<evidence type="ECO:0000256" key="1">
    <source>
        <dbReference type="ARBA" id="ARBA00022729"/>
    </source>
</evidence>
<evidence type="ECO:0000256" key="3">
    <source>
        <dbReference type="SAM" id="MobiDB-lite"/>
    </source>
</evidence>
<evidence type="ECO:0000256" key="2">
    <source>
        <dbReference type="ARBA" id="ARBA00023157"/>
    </source>
</evidence>
<keyword evidence="7" id="KW-1185">Reference proteome</keyword>
<feature type="domain" description="Ig-like" evidence="5">
    <location>
        <begin position="269"/>
        <end position="358"/>
    </location>
</feature>
<dbReference type="AlphaFoldDB" id="A0A3B4DEK2"/>
<dbReference type="Ensembl" id="ENSPNAT00000014199.2">
    <property type="protein sequence ID" value="ENSPNAP00000022842.2"/>
    <property type="gene ID" value="ENSPNAG00000007381.2"/>
</dbReference>
<dbReference type="GO" id="GO:0009897">
    <property type="term" value="C:external side of plasma membrane"/>
    <property type="evidence" value="ECO:0007669"/>
    <property type="project" value="TreeGrafter"/>
</dbReference>
<dbReference type="Pfam" id="PF13895">
    <property type="entry name" value="Ig_2"/>
    <property type="match status" value="2"/>
</dbReference>
<proteinExistence type="predicted"/>
<reference evidence="6 7" key="1">
    <citation type="submission" date="2020-10" db="EMBL/GenBank/DDBJ databases">
        <title>Pygocentrus nattereri (red-bellied piranha) genome, fPygNat1, primary haplotype.</title>
        <authorList>
            <person name="Myers G."/>
            <person name="Meyer A."/>
            <person name="Karagic N."/>
            <person name="Pippel M."/>
            <person name="Winkler S."/>
            <person name="Tracey A."/>
            <person name="Wood J."/>
            <person name="Formenti G."/>
            <person name="Howe K."/>
            <person name="Fedrigo O."/>
            <person name="Jarvis E.D."/>
        </authorList>
    </citation>
    <scope>NUCLEOTIDE SEQUENCE [LARGE SCALE GENOMIC DNA]</scope>
</reference>
<dbReference type="SMART" id="SM00408">
    <property type="entry name" value="IGc2"/>
    <property type="match status" value="3"/>
</dbReference>
<keyword evidence="4" id="KW-0472">Membrane</keyword>
<organism evidence="6 7">
    <name type="scientific">Pygocentrus nattereri</name>
    <name type="common">Red-bellied piranha</name>
    <dbReference type="NCBI Taxonomy" id="42514"/>
    <lineage>
        <taxon>Eukaryota</taxon>
        <taxon>Metazoa</taxon>
        <taxon>Chordata</taxon>
        <taxon>Craniata</taxon>
        <taxon>Vertebrata</taxon>
        <taxon>Euteleostomi</taxon>
        <taxon>Actinopterygii</taxon>
        <taxon>Neopterygii</taxon>
        <taxon>Teleostei</taxon>
        <taxon>Ostariophysi</taxon>
        <taxon>Characiformes</taxon>
        <taxon>Characoidei</taxon>
        <taxon>Pygocentrus</taxon>
    </lineage>
</organism>
<dbReference type="InterPro" id="IPR050488">
    <property type="entry name" value="Ig_Fc_receptor"/>
</dbReference>
<dbReference type="SMART" id="SM00409">
    <property type="entry name" value="IG"/>
    <property type="match status" value="4"/>
</dbReference>
<dbReference type="GeneTree" id="ENSGT00940000163711"/>
<feature type="compositionally biased region" description="Basic and acidic residues" evidence="3">
    <location>
        <begin position="167"/>
        <end position="188"/>
    </location>
</feature>
<dbReference type="GO" id="GO:0004888">
    <property type="term" value="F:transmembrane signaling receptor activity"/>
    <property type="evidence" value="ECO:0007669"/>
    <property type="project" value="TreeGrafter"/>
</dbReference>
<evidence type="ECO:0000313" key="6">
    <source>
        <dbReference type="Ensembl" id="ENSPNAP00000022842.2"/>
    </source>
</evidence>
<dbReference type="InterPro" id="IPR003599">
    <property type="entry name" value="Ig_sub"/>
</dbReference>
<dbReference type="Proteomes" id="UP001501920">
    <property type="component" value="Chromosome 2"/>
</dbReference>
<dbReference type="OMA" id="AGTRFFW"/>
<protein>
    <recommendedName>
        <fullName evidence="5">Ig-like domain-containing protein</fullName>
    </recommendedName>
</protein>
<dbReference type="InterPro" id="IPR003598">
    <property type="entry name" value="Ig_sub2"/>
</dbReference>
<reference evidence="6" key="2">
    <citation type="submission" date="2025-08" db="UniProtKB">
        <authorList>
            <consortium name="Ensembl"/>
        </authorList>
    </citation>
    <scope>IDENTIFICATION</scope>
</reference>
<sequence>KVCTILLYFTGTTRSDSLTVSPSRAQHFSADSLSLSCEGQSDSTGWRVRRYTHSEKVSDCSSGLGSVTGSTCNISSLSTSHTGVYWCESESGESSNPVNITVTNGAVILDSPVHPVTEGDPLTLRCLYRDPKPSNLTAEFYKNGSLLQTQTTGEMTIRTVSKSDEGLYHCKHPEKGETSGASENRDDFGPSFSPSRAQHFTNDSLSLSCEGQSNSTGWRVRRYTHSEKVSDCSSGWGSVTGSTCNISSLSTSHTGVYWCESESGESSNPVNITVTNGAVILDSPVHPVTEGDPLTLRCLYRDPKPSNLTAELYKDGSLLQTQTTGEMTIRTVLKSDEGLYHCKHPEKGESPQSWISVTGASFSVFSLLSSLMAVSPYLLVTIVLGVKCYRAQGENSQSSCGSLITNTLRWTFYIS</sequence>